<feature type="transmembrane region" description="Helical" evidence="1">
    <location>
        <begin position="91"/>
        <end position="116"/>
    </location>
</feature>
<evidence type="ECO:0000313" key="3">
    <source>
        <dbReference type="Proteomes" id="UP000293342"/>
    </source>
</evidence>
<protein>
    <submittedName>
        <fullName evidence="2">Uncharacterized protein</fullName>
    </submittedName>
</protein>
<dbReference type="OrthoDB" id="3826561at2"/>
<feature type="transmembrane region" description="Helical" evidence="1">
    <location>
        <begin position="12"/>
        <end position="33"/>
    </location>
</feature>
<dbReference type="EMBL" id="SJKD01000005">
    <property type="protein sequence ID" value="TCC47613.1"/>
    <property type="molecule type" value="Genomic_DNA"/>
</dbReference>
<reference evidence="2 3" key="1">
    <citation type="submission" date="2019-02" db="EMBL/GenBank/DDBJ databases">
        <title>Kribbella capetownensis sp. nov. and Kribbella speibonae sp. nov., isolated from soil.</title>
        <authorList>
            <person name="Curtis S.M."/>
            <person name="Norton I."/>
            <person name="Everest G.J."/>
            <person name="Meyers P.R."/>
        </authorList>
    </citation>
    <scope>NUCLEOTIDE SEQUENCE [LARGE SCALE GENOMIC DNA]</scope>
    <source>
        <strain evidence="2 3">YM53</strain>
    </source>
</reference>
<accession>A0A4R0JKF4</accession>
<keyword evidence="1" id="KW-0472">Membrane</keyword>
<evidence type="ECO:0000313" key="2">
    <source>
        <dbReference type="EMBL" id="TCC47613.1"/>
    </source>
</evidence>
<keyword evidence="3" id="KW-1185">Reference proteome</keyword>
<sequence length="197" mass="21380">MLTATPLRRWIEAALLVIGVLGLLLVGIANLVFDDTLPQVDPRQLGHGNIYTGSSTVRDWIVWALISSLVLIAITGLPTGRAAGRGFVRGAVAQGIGGMVVTFWAVGASMLTNAFYFAGPGDRCFYDSCWPLHEQIWAILVPGVLTGIAMLAMAFLVTRLAWWIRALVPVVVWIGTLVAQHAIWMNYLLPLFEAPPN</sequence>
<feature type="transmembrane region" description="Helical" evidence="1">
    <location>
        <begin position="170"/>
        <end position="189"/>
    </location>
</feature>
<comment type="caution">
    <text evidence="2">The sequence shown here is derived from an EMBL/GenBank/DDBJ whole genome shotgun (WGS) entry which is preliminary data.</text>
</comment>
<keyword evidence="1" id="KW-0812">Transmembrane</keyword>
<name>A0A4R0JKF4_9ACTN</name>
<evidence type="ECO:0000256" key="1">
    <source>
        <dbReference type="SAM" id="Phobius"/>
    </source>
</evidence>
<feature type="transmembrane region" description="Helical" evidence="1">
    <location>
        <begin position="136"/>
        <end position="158"/>
    </location>
</feature>
<feature type="transmembrane region" description="Helical" evidence="1">
    <location>
        <begin position="60"/>
        <end position="79"/>
    </location>
</feature>
<keyword evidence="1" id="KW-1133">Transmembrane helix</keyword>
<dbReference type="RefSeq" id="WP_131515681.1">
    <property type="nucleotide sequence ID" value="NZ_SJKD01000005.1"/>
</dbReference>
<proteinExistence type="predicted"/>
<dbReference type="AlphaFoldDB" id="A0A4R0JKF4"/>
<dbReference type="Proteomes" id="UP000293342">
    <property type="component" value="Unassembled WGS sequence"/>
</dbReference>
<gene>
    <name evidence="2" type="ORF">E0H75_22880</name>
</gene>
<organism evidence="2 3">
    <name type="scientific">Kribbella capetownensis</name>
    <dbReference type="NCBI Taxonomy" id="1572659"/>
    <lineage>
        <taxon>Bacteria</taxon>
        <taxon>Bacillati</taxon>
        <taxon>Actinomycetota</taxon>
        <taxon>Actinomycetes</taxon>
        <taxon>Propionibacteriales</taxon>
        <taxon>Kribbellaceae</taxon>
        <taxon>Kribbella</taxon>
    </lineage>
</organism>